<keyword evidence="2" id="KW-1185">Reference proteome</keyword>
<dbReference type="Gene3D" id="3.30.420.10">
    <property type="entry name" value="Ribonuclease H-like superfamily/Ribonuclease H"/>
    <property type="match status" value="1"/>
</dbReference>
<comment type="caution">
    <text evidence="1">The sequence shown here is derived from an EMBL/GenBank/DDBJ whole genome shotgun (WGS) entry which is preliminary data.</text>
</comment>
<organism evidence="1 2">
    <name type="scientific">Dryococelus australis</name>
    <dbReference type="NCBI Taxonomy" id="614101"/>
    <lineage>
        <taxon>Eukaryota</taxon>
        <taxon>Metazoa</taxon>
        <taxon>Ecdysozoa</taxon>
        <taxon>Arthropoda</taxon>
        <taxon>Hexapoda</taxon>
        <taxon>Insecta</taxon>
        <taxon>Pterygota</taxon>
        <taxon>Neoptera</taxon>
        <taxon>Polyneoptera</taxon>
        <taxon>Phasmatodea</taxon>
        <taxon>Verophasmatodea</taxon>
        <taxon>Anareolatae</taxon>
        <taxon>Phasmatidae</taxon>
        <taxon>Eurycanthinae</taxon>
        <taxon>Dryococelus</taxon>
    </lineage>
</organism>
<accession>A0ABQ9HPK4</accession>
<evidence type="ECO:0000313" key="2">
    <source>
        <dbReference type="Proteomes" id="UP001159363"/>
    </source>
</evidence>
<proteinExistence type="predicted"/>
<dbReference type="Pfam" id="PF05380">
    <property type="entry name" value="Peptidase_A17"/>
    <property type="match status" value="1"/>
</dbReference>
<dbReference type="InterPro" id="IPR008042">
    <property type="entry name" value="Retrotrans_Pao"/>
</dbReference>
<protein>
    <submittedName>
        <fullName evidence="1">Uncharacterized protein</fullName>
    </submittedName>
</protein>
<dbReference type="InterPro" id="IPR012337">
    <property type="entry name" value="RNaseH-like_sf"/>
</dbReference>
<evidence type="ECO:0000313" key="1">
    <source>
        <dbReference type="EMBL" id="KAJ8886294.1"/>
    </source>
</evidence>
<dbReference type="EMBL" id="JARBHB010000004">
    <property type="protein sequence ID" value="KAJ8886294.1"/>
    <property type="molecule type" value="Genomic_DNA"/>
</dbReference>
<sequence>MAQRIFDPIGIAIPATLYVKLLVQCLWEEKVDWDETFKDDSKSSVHVFCDASCKAYGTAIFIRCEHNGMVKLELLQDKASVITLKGFTVPRLELLAARICTHLAKAFLDNQGWTDVPIDIWTDSTTVIAWIQRQEEWPVFVRNLIKAVGELTKPSDWRHIPGLFNSADLPSRGCFVKRLVESKWWEGPKWLENQEQEWLFSSYSYVKGEIQQKRTVTSITFVNTKIIERNGDIAALRTPVALPSKHPAVKQLVYDLHCKYNPVGAPSFLSLIPEKFWLSTGRQAVQRIIKKCKGSTGDSTRLLHTWWGGFWERLVGFVKQFLRRSSGRAVVMSDELHTIICDCDAQIHSRPITHLSGDNAVPVPLTPFWFLQDIQDVGVPDCDANEACSMTHRIHYRWRLCEELRMRFRSKYLGNLSWAKRRTTRKLVVGEVVIIVSDNLKRLT</sequence>
<dbReference type="PANTHER" id="PTHR47331">
    <property type="entry name" value="PHD-TYPE DOMAIN-CONTAINING PROTEIN"/>
    <property type="match status" value="1"/>
</dbReference>
<dbReference type="Proteomes" id="UP001159363">
    <property type="component" value="Chromosome X"/>
</dbReference>
<name>A0ABQ9HPK4_9NEOP</name>
<dbReference type="InterPro" id="IPR036397">
    <property type="entry name" value="RNaseH_sf"/>
</dbReference>
<gene>
    <name evidence="1" type="ORF">PR048_012504</name>
</gene>
<dbReference type="SUPFAM" id="SSF53098">
    <property type="entry name" value="Ribonuclease H-like"/>
    <property type="match status" value="1"/>
</dbReference>
<reference evidence="1 2" key="1">
    <citation type="submission" date="2023-02" db="EMBL/GenBank/DDBJ databases">
        <title>LHISI_Scaffold_Assembly.</title>
        <authorList>
            <person name="Stuart O.P."/>
            <person name="Cleave R."/>
            <person name="Magrath M.J.L."/>
            <person name="Mikheyev A.S."/>
        </authorList>
    </citation>
    <scope>NUCLEOTIDE SEQUENCE [LARGE SCALE GENOMIC DNA]</scope>
    <source>
        <strain evidence="1">Daus_M_001</strain>
        <tissue evidence="1">Leg muscle</tissue>
    </source>
</reference>